<evidence type="ECO:0000256" key="1">
    <source>
        <dbReference type="ARBA" id="ARBA00004202"/>
    </source>
</evidence>
<comment type="similarity">
    <text evidence="2">Belongs to the ABC transporter superfamily.</text>
</comment>
<dbReference type="Gene3D" id="3.40.50.300">
    <property type="entry name" value="P-loop containing nucleotide triphosphate hydrolases"/>
    <property type="match status" value="1"/>
</dbReference>
<keyword evidence="5" id="KW-0547">Nucleotide-binding</keyword>
<sequence length="342" mass="37321">MKKVLEVNNLSVSFDTFGGDVKAVRGVNFELSEKETLAIVGESGSGKSVTAQSLMRLIETPPGKFEDGSIKFDGEDIIQKSDKQMENIRGKDISMIFQDPMTSLNPTMTVGKQIAESLIKHQNMSKKEAHNRGIELLKLVGIPNPETRINQYPHQYSGGMRQRAMIAIALACNPKILIADEPTTALDVTIQAQILDLMRGLKEQTGTAIILITHDLGVVANAADRVAVMYGGKVVETGSADEIFYNARHPYTWGLLGSMPKLENSDEELHAIPGSPPDLLDPPKGCPFAARCPYAMKVCENHMPDYTELSDTQKTACWLLDERAPKVEPPESAIVGGSKAND</sequence>
<proteinExistence type="inferred from homology"/>
<dbReference type="STRING" id="237679.SAMN04488072_104219"/>
<dbReference type="InterPro" id="IPR017871">
    <property type="entry name" value="ABC_transporter-like_CS"/>
</dbReference>
<keyword evidence="4" id="KW-1003">Cell membrane</keyword>
<name>A0A1I0X986_9BACI</name>
<dbReference type="GO" id="GO:0005886">
    <property type="term" value="C:plasma membrane"/>
    <property type="evidence" value="ECO:0007669"/>
    <property type="project" value="UniProtKB-SubCell"/>
</dbReference>
<dbReference type="GO" id="GO:0015833">
    <property type="term" value="P:peptide transport"/>
    <property type="evidence" value="ECO:0007669"/>
    <property type="project" value="InterPro"/>
</dbReference>
<keyword evidence="7" id="KW-0472">Membrane</keyword>
<dbReference type="Proteomes" id="UP000198642">
    <property type="component" value="Unassembled WGS sequence"/>
</dbReference>
<dbReference type="NCBIfam" id="TIGR01727">
    <property type="entry name" value="oligo_HPY"/>
    <property type="match status" value="1"/>
</dbReference>
<accession>A0A1I0X986</accession>
<dbReference type="RefSeq" id="WP_090235566.1">
    <property type="nucleotide sequence ID" value="NZ_FOJW01000004.1"/>
</dbReference>
<evidence type="ECO:0000256" key="2">
    <source>
        <dbReference type="ARBA" id="ARBA00005417"/>
    </source>
</evidence>
<comment type="subcellular location">
    <subcellularLocation>
        <location evidence="1">Cell membrane</location>
        <topology evidence="1">Peripheral membrane protein</topology>
    </subcellularLocation>
</comment>
<dbReference type="Pfam" id="PF08352">
    <property type="entry name" value="oligo_HPY"/>
    <property type="match status" value="1"/>
</dbReference>
<dbReference type="PANTHER" id="PTHR43297">
    <property type="entry name" value="OLIGOPEPTIDE TRANSPORT ATP-BINDING PROTEIN APPD"/>
    <property type="match status" value="1"/>
</dbReference>
<dbReference type="OrthoDB" id="9802264at2"/>
<evidence type="ECO:0000256" key="4">
    <source>
        <dbReference type="ARBA" id="ARBA00022475"/>
    </source>
</evidence>
<evidence type="ECO:0000256" key="7">
    <source>
        <dbReference type="ARBA" id="ARBA00023136"/>
    </source>
</evidence>
<dbReference type="SUPFAM" id="SSF52540">
    <property type="entry name" value="P-loop containing nucleoside triphosphate hydrolases"/>
    <property type="match status" value="1"/>
</dbReference>
<dbReference type="PANTHER" id="PTHR43297:SF2">
    <property type="entry name" value="DIPEPTIDE TRANSPORT ATP-BINDING PROTEIN DPPD"/>
    <property type="match status" value="1"/>
</dbReference>
<dbReference type="InterPro" id="IPR003439">
    <property type="entry name" value="ABC_transporter-like_ATP-bd"/>
</dbReference>
<protein>
    <submittedName>
        <fullName evidence="9">Oligopeptide transport system ATP-binding protein</fullName>
    </submittedName>
</protein>
<reference evidence="9 10" key="1">
    <citation type="submission" date="2016-10" db="EMBL/GenBank/DDBJ databases">
        <authorList>
            <person name="de Groot N.N."/>
        </authorList>
    </citation>
    <scope>NUCLEOTIDE SEQUENCE [LARGE SCALE GENOMIC DNA]</scope>
    <source>
        <strain evidence="9 10">CGMCC 1.3702</strain>
    </source>
</reference>
<organism evidence="9 10">
    <name type="scientific">Lentibacillus halodurans</name>
    <dbReference type="NCBI Taxonomy" id="237679"/>
    <lineage>
        <taxon>Bacteria</taxon>
        <taxon>Bacillati</taxon>
        <taxon>Bacillota</taxon>
        <taxon>Bacilli</taxon>
        <taxon>Bacillales</taxon>
        <taxon>Bacillaceae</taxon>
        <taxon>Lentibacillus</taxon>
    </lineage>
</organism>
<dbReference type="GO" id="GO:0016887">
    <property type="term" value="F:ATP hydrolysis activity"/>
    <property type="evidence" value="ECO:0007669"/>
    <property type="project" value="InterPro"/>
</dbReference>
<dbReference type="SMART" id="SM00382">
    <property type="entry name" value="AAA"/>
    <property type="match status" value="1"/>
</dbReference>
<gene>
    <name evidence="9" type="ORF">SAMN04488072_104219</name>
</gene>
<feature type="domain" description="ABC transporter" evidence="8">
    <location>
        <begin position="5"/>
        <end position="256"/>
    </location>
</feature>
<evidence type="ECO:0000256" key="6">
    <source>
        <dbReference type="ARBA" id="ARBA00022840"/>
    </source>
</evidence>
<dbReference type="EMBL" id="FOJW01000004">
    <property type="protein sequence ID" value="SFA96900.1"/>
    <property type="molecule type" value="Genomic_DNA"/>
</dbReference>
<dbReference type="GO" id="GO:0005524">
    <property type="term" value="F:ATP binding"/>
    <property type="evidence" value="ECO:0007669"/>
    <property type="project" value="UniProtKB-KW"/>
</dbReference>
<dbReference type="InterPro" id="IPR050388">
    <property type="entry name" value="ABC_Ni/Peptide_Import"/>
</dbReference>
<dbReference type="Pfam" id="PF00005">
    <property type="entry name" value="ABC_tran"/>
    <property type="match status" value="1"/>
</dbReference>
<evidence type="ECO:0000256" key="3">
    <source>
        <dbReference type="ARBA" id="ARBA00022448"/>
    </source>
</evidence>
<dbReference type="PROSITE" id="PS50893">
    <property type="entry name" value="ABC_TRANSPORTER_2"/>
    <property type="match status" value="1"/>
</dbReference>
<keyword evidence="3" id="KW-0813">Transport</keyword>
<dbReference type="InterPro" id="IPR027417">
    <property type="entry name" value="P-loop_NTPase"/>
</dbReference>
<dbReference type="CDD" id="cd03257">
    <property type="entry name" value="ABC_NikE_OppD_transporters"/>
    <property type="match status" value="1"/>
</dbReference>
<dbReference type="FunFam" id="3.40.50.300:FF:000016">
    <property type="entry name" value="Oligopeptide ABC transporter ATP-binding component"/>
    <property type="match status" value="1"/>
</dbReference>
<evidence type="ECO:0000313" key="9">
    <source>
        <dbReference type="EMBL" id="SFA96900.1"/>
    </source>
</evidence>
<evidence type="ECO:0000256" key="5">
    <source>
        <dbReference type="ARBA" id="ARBA00022741"/>
    </source>
</evidence>
<keyword evidence="10" id="KW-1185">Reference proteome</keyword>
<dbReference type="InterPro" id="IPR013563">
    <property type="entry name" value="Oligopep_ABC_C"/>
</dbReference>
<dbReference type="InterPro" id="IPR003593">
    <property type="entry name" value="AAA+_ATPase"/>
</dbReference>
<evidence type="ECO:0000313" key="10">
    <source>
        <dbReference type="Proteomes" id="UP000198642"/>
    </source>
</evidence>
<keyword evidence="6 9" id="KW-0067">ATP-binding</keyword>
<evidence type="ECO:0000259" key="8">
    <source>
        <dbReference type="PROSITE" id="PS50893"/>
    </source>
</evidence>
<dbReference type="PROSITE" id="PS00211">
    <property type="entry name" value="ABC_TRANSPORTER_1"/>
    <property type="match status" value="1"/>
</dbReference>
<dbReference type="AlphaFoldDB" id="A0A1I0X986"/>